<proteinExistence type="inferred from homology"/>
<reference evidence="11" key="1">
    <citation type="submission" date="2024-05" db="EMBL/GenBank/DDBJ databases">
        <title>Alkalihalobacillus sp. strain MEB203 novel alkaliphilic bacterium from Lonar Lake, India.</title>
        <authorList>
            <person name="Joshi A."/>
            <person name="Thite S."/>
            <person name="Mengade P."/>
        </authorList>
    </citation>
    <scope>NUCLEOTIDE SEQUENCE</scope>
    <source>
        <strain evidence="11">MEB 203</strain>
    </source>
</reference>
<evidence type="ECO:0000313" key="12">
    <source>
        <dbReference type="Proteomes" id="UP001148125"/>
    </source>
</evidence>
<dbReference type="PANTHER" id="PTHR35091:SF2">
    <property type="entry name" value="FLAGELLAR PROTEIN FLIL"/>
    <property type="match status" value="1"/>
</dbReference>
<comment type="subcellular location">
    <subcellularLocation>
        <location evidence="2">Cell membrane</location>
        <topology evidence="2">Single-pass membrane protein</topology>
    </subcellularLocation>
</comment>
<gene>
    <name evidence="11" type="primary">fliL</name>
    <name evidence="11" type="ORF">N7Z68_06140</name>
</gene>
<keyword evidence="11" id="KW-0966">Cell projection</keyword>
<dbReference type="Proteomes" id="UP001148125">
    <property type="component" value="Unassembled WGS sequence"/>
</dbReference>
<evidence type="ECO:0000256" key="6">
    <source>
        <dbReference type="ARBA" id="ARBA00022692"/>
    </source>
</evidence>
<dbReference type="NCBIfam" id="NF005826">
    <property type="entry name" value="PRK07718.1"/>
    <property type="match status" value="1"/>
</dbReference>
<evidence type="ECO:0000256" key="1">
    <source>
        <dbReference type="ARBA" id="ARBA00002254"/>
    </source>
</evidence>
<evidence type="ECO:0000256" key="2">
    <source>
        <dbReference type="ARBA" id="ARBA00004162"/>
    </source>
</evidence>
<evidence type="ECO:0000256" key="7">
    <source>
        <dbReference type="ARBA" id="ARBA00022779"/>
    </source>
</evidence>
<keyword evidence="4 10" id="KW-1003">Cell membrane</keyword>
<keyword evidence="12" id="KW-1185">Reference proteome</keyword>
<evidence type="ECO:0000256" key="10">
    <source>
        <dbReference type="RuleBase" id="RU364125"/>
    </source>
</evidence>
<keyword evidence="9 10" id="KW-0472">Membrane</keyword>
<dbReference type="RefSeq" id="WP_275117587.1">
    <property type="nucleotide sequence ID" value="NZ_JAOTPO010000003.1"/>
</dbReference>
<evidence type="ECO:0000313" key="11">
    <source>
        <dbReference type="EMBL" id="MDE5412958.1"/>
    </source>
</evidence>
<keyword evidence="11" id="KW-0969">Cilium</keyword>
<name>A0ABT5VBX9_9BACI</name>
<organism evidence="11 12">
    <name type="scientific">Alkalihalobacterium chitinilyticum</name>
    <dbReference type="NCBI Taxonomy" id="2980103"/>
    <lineage>
        <taxon>Bacteria</taxon>
        <taxon>Bacillati</taxon>
        <taxon>Bacillota</taxon>
        <taxon>Bacilli</taxon>
        <taxon>Bacillales</taxon>
        <taxon>Bacillaceae</taxon>
        <taxon>Alkalihalobacterium</taxon>
    </lineage>
</organism>
<evidence type="ECO:0000256" key="9">
    <source>
        <dbReference type="ARBA" id="ARBA00023136"/>
    </source>
</evidence>
<comment type="similarity">
    <text evidence="3 10">Belongs to the FliL family.</text>
</comment>
<evidence type="ECO:0000256" key="3">
    <source>
        <dbReference type="ARBA" id="ARBA00008281"/>
    </source>
</evidence>
<evidence type="ECO:0000256" key="4">
    <source>
        <dbReference type="ARBA" id="ARBA00022475"/>
    </source>
</evidence>
<sequence length="143" mass="16216">MFKNKLVNIMIILLVSLTLIGVVTLVLINYLSKDEAASGEPTIDEIIAHSYDTPELTTMLLSNEFAKVQFKIHVDNRRALSEISKRDFQIENIIIRELAGMKSTELSGSEGITDLETQLKFKINELMTEGMVVDIYTRRLIIQ</sequence>
<keyword evidence="7 10" id="KW-0283">Flagellar rotation</keyword>
<evidence type="ECO:0000256" key="8">
    <source>
        <dbReference type="ARBA" id="ARBA00022989"/>
    </source>
</evidence>
<dbReference type="EMBL" id="JAOTPO010000003">
    <property type="protein sequence ID" value="MDE5412958.1"/>
    <property type="molecule type" value="Genomic_DNA"/>
</dbReference>
<dbReference type="Pfam" id="PF03748">
    <property type="entry name" value="FliL"/>
    <property type="match status" value="1"/>
</dbReference>
<evidence type="ECO:0000256" key="5">
    <source>
        <dbReference type="ARBA" id="ARBA00022500"/>
    </source>
</evidence>
<accession>A0ABT5VBX9</accession>
<keyword evidence="11" id="KW-0282">Flagellum</keyword>
<keyword evidence="5 10" id="KW-0145">Chemotaxis</keyword>
<protein>
    <recommendedName>
        <fullName evidence="10">Flagellar protein FliL</fullName>
    </recommendedName>
</protein>
<comment type="function">
    <text evidence="1 10">Controls the rotational direction of flagella during chemotaxis.</text>
</comment>
<dbReference type="InterPro" id="IPR005503">
    <property type="entry name" value="FliL"/>
</dbReference>
<keyword evidence="6 10" id="KW-0812">Transmembrane</keyword>
<comment type="caution">
    <text evidence="11">The sequence shown here is derived from an EMBL/GenBank/DDBJ whole genome shotgun (WGS) entry which is preliminary data.</text>
</comment>
<keyword evidence="8 10" id="KW-1133">Transmembrane helix</keyword>
<dbReference type="PANTHER" id="PTHR35091">
    <property type="entry name" value="FLAGELLAR PROTEIN FLIL"/>
    <property type="match status" value="1"/>
</dbReference>
<feature type="transmembrane region" description="Helical" evidence="10">
    <location>
        <begin position="6"/>
        <end position="28"/>
    </location>
</feature>